<dbReference type="InterPro" id="IPR000601">
    <property type="entry name" value="PKD_dom"/>
</dbReference>
<dbReference type="Gene3D" id="2.60.120.200">
    <property type="match status" value="1"/>
</dbReference>
<dbReference type="RefSeq" id="WP_175346741.1">
    <property type="nucleotide sequence ID" value="NZ_JABMCI010000056.1"/>
</dbReference>
<dbReference type="SMART" id="SM00560">
    <property type="entry name" value="LamGL"/>
    <property type="match status" value="1"/>
</dbReference>
<dbReference type="PROSITE" id="PS50853">
    <property type="entry name" value="FN3"/>
    <property type="match status" value="1"/>
</dbReference>
<dbReference type="SUPFAM" id="SSF50969">
    <property type="entry name" value="YVTN repeat-like/Quinoprotein amine dehydrogenase"/>
    <property type="match status" value="1"/>
</dbReference>
<gene>
    <name evidence="10" type="ORF">HP550_06300</name>
</gene>
<protein>
    <submittedName>
        <fullName evidence="10">PKD domain-containing protein</fullName>
    </submittedName>
</protein>
<proteinExistence type="predicted"/>
<dbReference type="GO" id="GO:0042995">
    <property type="term" value="C:cell projection"/>
    <property type="evidence" value="ECO:0007669"/>
    <property type="project" value="UniProtKB-SubCell"/>
</dbReference>
<name>A0A7Y6A0W9_9CELL</name>
<keyword evidence="5" id="KW-0326">Glycosidase</keyword>
<dbReference type="GO" id="GO:0000272">
    <property type="term" value="P:polysaccharide catabolic process"/>
    <property type="evidence" value="ECO:0007669"/>
    <property type="project" value="UniProtKB-KW"/>
</dbReference>
<keyword evidence="6" id="KW-0624">Polysaccharide degradation</keyword>
<dbReference type="EMBL" id="JABMCI010000056">
    <property type="protein sequence ID" value="NUU16860.1"/>
    <property type="molecule type" value="Genomic_DNA"/>
</dbReference>
<dbReference type="SUPFAM" id="SSF49265">
    <property type="entry name" value="Fibronectin type III"/>
    <property type="match status" value="1"/>
</dbReference>
<evidence type="ECO:0000256" key="2">
    <source>
        <dbReference type="ARBA" id="ARBA00022729"/>
    </source>
</evidence>
<evidence type="ECO:0000259" key="9">
    <source>
        <dbReference type="PROSITE" id="PS50853"/>
    </source>
</evidence>
<dbReference type="Pfam" id="PF00041">
    <property type="entry name" value="fn3"/>
    <property type="match status" value="1"/>
</dbReference>
<dbReference type="InterPro" id="IPR036116">
    <property type="entry name" value="FN3_sf"/>
</dbReference>
<evidence type="ECO:0000256" key="7">
    <source>
        <dbReference type="SAM" id="SignalP"/>
    </source>
</evidence>
<keyword evidence="4" id="KW-0966">Cell projection</keyword>
<dbReference type="SMART" id="SM00060">
    <property type="entry name" value="FN3"/>
    <property type="match status" value="1"/>
</dbReference>
<dbReference type="InterPro" id="IPR013320">
    <property type="entry name" value="ConA-like_dom_sf"/>
</dbReference>
<dbReference type="SUPFAM" id="SSF49899">
    <property type="entry name" value="Concanavalin A-like lectins/glucanases"/>
    <property type="match status" value="1"/>
</dbReference>
<evidence type="ECO:0000256" key="1">
    <source>
        <dbReference type="ARBA" id="ARBA00004316"/>
    </source>
</evidence>
<evidence type="ECO:0000256" key="3">
    <source>
        <dbReference type="ARBA" id="ARBA00023157"/>
    </source>
</evidence>
<dbReference type="InterPro" id="IPR035986">
    <property type="entry name" value="PKD_dom_sf"/>
</dbReference>
<dbReference type="AlphaFoldDB" id="A0A7Y6A0W9"/>
<dbReference type="InterPro" id="IPR013783">
    <property type="entry name" value="Ig-like_fold"/>
</dbReference>
<dbReference type="InterPro" id="IPR003961">
    <property type="entry name" value="FN3_dom"/>
</dbReference>
<feature type="domain" description="PKD" evidence="8">
    <location>
        <begin position="875"/>
        <end position="963"/>
    </location>
</feature>
<dbReference type="Pfam" id="PF18911">
    <property type="entry name" value="PKD_4"/>
    <property type="match status" value="2"/>
</dbReference>
<evidence type="ECO:0000259" key="8">
    <source>
        <dbReference type="PROSITE" id="PS50093"/>
    </source>
</evidence>
<dbReference type="CDD" id="cd00063">
    <property type="entry name" value="FN3"/>
    <property type="match status" value="1"/>
</dbReference>
<feature type="domain" description="Fibronectin type-III" evidence="9">
    <location>
        <begin position="458"/>
        <end position="552"/>
    </location>
</feature>
<dbReference type="GO" id="GO:0016798">
    <property type="term" value="F:hydrolase activity, acting on glycosyl bonds"/>
    <property type="evidence" value="ECO:0007669"/>
    <property type="project" value="UniProtKB-KW"/>
</dbReference>
<comment type="subcellular location">
    <subcellularLocation>
        <location evidence="1">Cell projection</location>
    </subcellularLocation>
</comment>
<comment type="caution">
    <text evidence="10">The sequence shown here is derived from an EMBL/GenBank/DDBJ whole genome shotgun (WGS) entry which is preliminary data.</text>
</comment>
<feature type="chain" id="PRO_5030851090" evidence="7">
    <location>
        <begin position="36"/>
        <end position="1175"/>
    </location>
</feature>
<keyword evidence="11" id="KW-1185">Reference proteome</keyword>
<evidence type="ECO:0000256" key="5">
    <source>
        <dbReference type="ARBA" id="ARBA00023295"/>
    </source>
</evidence>
<evidence type="ECO:0000256" key="6">
    <source>
        <dbReference type="ARBA" id="ARBA00023326"/>
    </source>
</evidence>
<dbReference type="Pfam" id="PF13385">
    <property type="entry name" value="Laminin_G_3"/>
    <property type="match status" value="1"/>
</dbReference>
<keyword evidence="3" id="KW-1015">Disulfide bond</keyword>
<organism evidence="10 11">
    <name type="scientific">Cellulomonas humilata</name>
    <dbReference type="NCBI Taxonomy" id="144055"/>
    <lineage>
        <taxon>Bacteria</taxon>
        <taxon>Bacillati</taxon>
        <taxon>Actinomycetota</taxon>
        <taxon>Actinomycetes</taxon>
        <taxon>Micrococcales</taxon>
        <taxon>Cellulomonadaceae</taxon>
        <taxon>Cellulomonas</taxon>
    </lineage>
</organism>
<dbReference type="PROSITE" id="PS50093">
    <property type="entry name" value="PKD"/>
    <property type="match status" value="2"/>
</dbReference>
<dbReference type="SUPFAM" id="SSF49299">
    <property type="entry name" value="PKD domain"/>
    <property type="match status" value="2"/>
</dbReference>
<dbReference type="InterPro" id="IPR006558">
    <property type="entry name" value="LamG-like"/>
</dbReference>
<dbReference type="Proteomes" id="UP000565724">
    <property type="component" value="Unassembled WGS sequence"/>
</dbReference>
<dbReference type="SMART" id="SM00089">
    <property type="entry name" value="PKD"/>
    <property type="match status" value="3"/>
</dbReference>
<dbReference type="InterPro" id="IPR011044">
    <property type="entry name" value="Quino_amine_DH_bsu"/>
</dbReference>
<reference evidence="10 11" key="1">
    <citation type="submission" date="2020-05" db="EMBL/GenBank/DDBJ databases">
        <title>Genome Sequencing of Type Strains.</title>
        <authorList>
            <person name="Lemaire J.F."/>
            <person name="Inderbitzin P."/>
            <person name="Gregorio O.A."/>
            <person name="Collins S.B."/>
            <person name="Wespe N."/>
            <person name="Knight-Connoni V."/>
        </authorList>
    </citation>
    <scope>NUCLEOTIDE SEQUENCE [LARGE SCALE GENOMIC DNA]</scope>
    <source>
        <strain evidence="10 11">ATCC 25174</strain>
    </source>
</reference>
<accession>A0A7Y6A0W9</accession>
<evidence type="ECO:0000313" key="10">
    <source>
        <dbReference type="EMBL" id="NUU16860.1"/>
    </source>
</evidence>
<keyword evidence="6" id="KW-0119">Carbohydrate metabolism</keyword>
<dbReference type="InterPro" id="IPR001791">
    <property type="entry name" value="Laminin_G"/>
</dbReference>
<sequence length="1175" mass="120471">MRAAQRLWWRRAVGTAAAAALVVVGLVTVPTAATAAPQVWADPTVTADALPTVQIDGVVWSQVVVGNTVYVAGDFTTARPAGAAVGVDTTPRSNLLAYNLTTGELITTWAPSLNAPAYSIAASPDGTRIYVGGDFTRVNNVARNRFAVVGAVSGALNNTFTGGANGSVRSIVATASTIYLGGSFNTVAGQSRPRVAAVNASTGAVTAWRVSVQPRQVDAIALNASGSQLFIGGRFDFINGVARQGIGAAATSTGATSAWNINPDIYAYGYAAGITSLSTDATNVYGTSFGLINDPDSEGNLEGMFSADAVTADLTWVDDCHGDSYSVWANPGKDHVYLAGHPHNCGNFGGFPEINPRRHQYTAAVSKAAFGEVQPNTQGGYFSLEGHDAPELRTFWPTFSTGTFTGTGQATWHVTGSGNYVLYGGEFTRVNGVGQQGLVRFATSEVAPDLIGPSLSGNALQPTAASNGTGSMQVSWPANWDRDNELLTYQVLRGTTPVYQVSRESRFWDLPRFSFTDTGLDPSTSYTYRVVATDAAGNSVTSPPVTATTTGSGTPDIGEYARVVLGDNPSAFWRLGDTSGSTADTTSFASGTVGAEVVRGAPGALAGSTNAAMQFTGTATSRVYSTRRIAGPIRFSIEAWFKTGSTAGGKIVGLGSTASLNNSGTYDRHVYMGADGRLTFGVYPGASRTVTSPAAYNDDTWHQVVASVGIRGMEMYVDGTLVATDPDVTFTAPASGYWRIGGDALGTWPNAAGENFIGSIDEVSVYSRQLDQVDILRHLSTGTTGTATNLLPLAQVTVTGGELSATGNASASTDLDGTIVEYAWSWGDGSTTTTTTPTTTHPYAAAGTYPVTVTVTDDDGGSAEASGSAVVSAPNQLPTAAISVTGPPALGVSVSGSGSTDPDGTISTYAWTFGDGGTATGVTATHQYLATGTYPITLTVTDNRGGVDTETVSVSVVAPPGPVVLASDAFGRTLADGWGPADAGGTWITTAGAASVGSGSGVMTIAAAGGVVSARLPGPGSTSQREQLTFSLDKRPAGSGGWILVRGRMIDGAGEYRLRIALTSGGSVQTRLHRTDAAGTETAVSTAVTASGVTYNAGTVLAVAFEVVGTSPTTLRAKVWNAAQAEPATWLVQATDSTPALQAAGYTGLATILSSTATNAPVAVRFDNYRITAVP</sequence>
<dbReference type="Gene3D" id="2.60.40.10">
    <property type="entry name" value="Immunoglobulins"/>
    <property type="match status" value="3"/>
</dbReference>
<dbReference type="CDD" id="cd00146">
    <property type="entry name" value="PKD"/>
    <property type="match status" value="2"/>
</dbReference>
<feature type="domain" description="PKD" evidence="8">
    <location>
        <begin position="817"/>
        <end position="874"/>
    </location>
</feature>
<evidence type="ECO:0000313" key="11">
    <source>
        <dbReference type="Proteomes" id="UP000565724"/>
    </source>
</evidence>
<evidence type="ECO:0000256" key="4">
    <source>
        <dbReference type="ARBA" id="ARBA00023273"/>
    </source>
</evidence>
<dbReference type="InterPro" id="IPR022409">
    <property type="entry name" value="PKD/Chitinase_dom"/>
</dbReference>
<dbReference type="CDD" id="cd00110">
    <property type="entry name" value="LamG"/>
    <property type="match status" value="1"/>
</dbReference>
<feature type="signal peptide" evidence="7">
    <location>
        <begin position="1"/>
        <end position="35"/>
    </location>
</feature>
<keyword evidence="2 7" id="KW-0732">Signal</keyword>
<keyword evidence="5" id="KW-0378">Hydrolase</keyword>